<evidence type="ECO:0000259" key="3">
    <source>
        <dbReference type="PROSITE" id="PS50883"/>
    </source>
</evidence>
<dbReference type="InterPro" id="IPR035965">
    <property type="entry name" value="PAS-like_dom_sf"/>
</dbReference>
<dbReference type="PROSITE" id="PS50112">
    <property type="entry name" value="PAS"/>
    <property type="match status" value="3"/>
</dbReference>
<dbReference type="InterPro" id="IPR029787">
    <property type="entry name" value="Nucleotide_cyclase"/>
</dbReference>
<dbReference type="EMBL" id="CP001674">
    <property type="protein sequence ID" value="ACT52048.1"/>
    <property type="molecule type" value="Genomic_DNA"/>
</dbReference>
<dbReference type="InterPro" id="IPR001633">
    <property type="entry name" value="EAL_dom"/>
</dbReference>
<dbReference type="NCBIfam" id="TIGR00229">
    <property type="entry name" value="sensory_box"/>
    <property type="match status" value="4"/>
</dbReference>
<evidence type="ECO:0000313" key="6">
    <source>
        <dbReference type="Proteomes" id="UP000002743"/>
    </source>
</evidence>
<dbReference type="PROSITE" id="PS50113">
    <property type="entry name" value="PAC"/>
    <property type="match status" value="2"/>
</dbReference>
<dbReference type="CDD" id="cd01948">
    <property type="entry name" value="EAL"/>
    <property type="match status" value="1"/>
</dbReference>
<dbReference type="SMART" id="SM00267">
    <property type="entry name" value="GGDEF"/>
    <property type="match status" value="1"/>
</dbReference>
<evidence type="ECO:0000259" key="2">
    <source>
        <dbReference type="PROSITE" id="PS50113"/>
    </source>
</evidence>
<dbReference type="InterPro" id="IPR000160">
    <property type="entry name" value="GGDEF_dom"/>
</dbReference>
<feature type="domain" description="PAS" evidence="1">
    <location>
        <begin position="139"/>
        <end position="184"/>
    </location>
</feature>
<dbReference type="GO" id="GO:0003824">
    <property type="term" value="F:catalytic activity"/>
    <property type="evidence" value="ECO:0007669"/>
    <property type="project" value="UniProtKB-ARBA"/>
</dbReference>
<evidence type="ECO:0000259" key="4">
    <source>
        <dbReference type="PROSITE" id="PS50887"/>
    </source>
</evidence>
<dbReference type="InterPro" id="IPR035919">
    <property type="entry name" value="EAL_sf"/>
</dbReference>
<feature type="domain" description="GGDEF" evidence="4">
    <location>
        <begin position="550"/>
        <end position="683"/>
    </location>
</feature>
<gene>
    <name evidence="5" type="ordered locus">Msip34_2811</name>
</gene>
<dbReference type="InterPro" id="IPR013656">
    <property type="entry name" value="PAS_4"/>
</dbReference>
<evidence type="ECO:0000259" key="1">
    <source>
        <dbReference type="PROSITE" id="PS50112"/>
    </source>
</evidence>
<reference evidence="5 6" key="2">
    <citation type="journal article" date="2011" name="J. Bacteriol.">
        <title>Genomes of three methylotrophs from a single niche uncover genetic and metabolic divergence of Methylophilaceae.</title>
        <authorList>
            <person name="Lapidus A."/>
            <person name="Clum A."/>
            <person name="Labutti K."/>
            <person name="Kaluzhnaya M.G."/>
            <person name="Lim S."/>
            <person name="Beck D.A."/>
            <person name="Glavina Del Rio T."/>
            <person name="Nolan M."/>
            <person name="Mavromatis K."/>
            <person name="Huntemann M."/>
            <person name="Lucas S."/>
            <person name="Lidstrom M.E."/>
            <person name="Ivanova N."/>
            <person name="Chistoserdova L."/>
        </authorList>
    </citation>
    <scope>NUCLEOTIDE SEQUENCE [LARGE SCALE GENOMIC DNA]</scope>
    <source>
        <strain evidence="5 6">SIP3-4</strain>
    </source>
</reference>
<dbReference type="SMART" id="SM00091">
    <property type="entry name" value="PAS"/>
    <property type="match status" value="4"/>
</dbReference>
<feature type="domain" description="EAL" evidence="3">
    <location>
        <begin position="692"/>
        <end position="946"/>
    </location>
</feature>
<dbReference type="PROSITE" id="PS50887">
    <property type="entry name" value="GGDEF"/>
    <property type="match status" value="1"/>
</dbReference>
<dbReference type="SMART" id="SM00052">
    <property type="entry name" value="EAL"/>
    <property type="match status" value="1"/>
</dbReference>
<dbReference type="HOGENOM" id="CLU_000445_41_0_4"/>
<dbReference type="FunFam" id="3.30.70.270:FF:000001">
    <property type="entry name" value="Diguanylate cyclase domain protein"/>
    <property type="match status" value="1"/>
</dbReference>
<feature type="domain" description="PAC" evidence="2">
    <location>
        <begin position="466"/>
        <end position="518"/>
    </location>
</feature>
<dbReference type="InterPro" id="IPR000014">
    <property type="entry name" value="PAS"/>
</dbReference>
<dbReference type="Pfam" id="PF00563">
    <property type="entry name" value="EAL"/>
    <property type="match status" value="1"/>
</dbReference>
<dbReference type="CDD" id="cd01949">
    <property type="entry name" value="GGDEF"/>
    <property type="match status" value="1"/>
</dbReference>
<dbReference type="KEGG" id="mei:Msip34_2811"/>
<dbReference type="Pfam" id="PF13426">
    <property type="entry name" value="PAS_9"/>
    <property type="match status" value="1"/>
</dbReference>
<feature type="domain" description="PAS" evidence="1">
    <location>
        <begin position="16"/>
        <end position="59"/>
    </location>
</feature>
<dbReference type="InterPro" id="IPR001610">
    <property type="entry name" value="PAC"/>
</dbReference>
<dbReference type="PROSITE" id="PS50883">
    <property type="entry name" value="EAL"/>
    <property type="match status" value="1"/>
</dbReference>
<name>C6XBS8_METGS</name>
<reference evidence="6" key="1">
    <citation type="submission" date="2009-07" db="EMBL/GenBank/DDBJ databases">
        <title>Complete sequence of chromosome of Methylovorus sp. SIP3-4.</title>
        <authorList>
            <person name="Lucas S."/>
            <person name="Copeland A."/>
            <person name="Lapidus A."/>
            <person name="Glavina del Rio T."/>
            <person name="Tice H."/>
            <person name="Bruce D."/>
            <person name="Goodwin L."/>
            <person name="Pitluck S."/>
            <person name="Clum A."/>
            <person name="Larimer F."/>
            <person name="Land M."/>
            <person name="Hauser L."/>
            <person name="Kyrpides N."/>
            <person name="Mikhailova N."/>
            <person name="Kayluzhnaya M."/>
            <person name="Chistoserdova L."/>
        </authorList>
    </citation>
    <scope>NUCLEOTIDE SEQUENCE [LARGE SCALE GENOMIC DNA]</scope>
    <source>
        <strain evidence="6">SIP3-4</strain>
    </source>
</reference>
<accession>C6XBS8</accession>
<dbReference type="PANTHER" id="PTHR44757">
    <property type="entry name" value="DIGUANYLATE CYCLASE DGCP"/>
    <property type="match status" value="1"/>
</dbReference>
<dbReference type="Gene3D" id="3.30.450.20">
    <property type="entry name" value="PAS domain"/>
    <property type="match status" value="4"/>
</dbReference>
<dbReference type="Proteomes" id="UP000002743">
    <property type="component" value="Chromosome"/>
</dbReference>
<dbReference type="SUPFAM" id="SSF55785">
    <property type="entry name" value="PYP-like sensor domain (PAS domain)"/>
    <property type="match status" value="4"/>
</dbReference>
<dbReference type="SUPFAM" id="SSF55073">
    <property type="entry name" value="Nucleotide cyclase"/>
    <property type="match status" value="1"/>
</dbReference>
<dbReference type="RefSeq" id="WP_015831240.1">
    <property type="nucleotide sequence ID" value="NC_012969.1"/>
</dbReference>
<feature type="domain" description="PAC" evidence="2">
    <location>
        <begin position="214"/>
        <end position="266"/>
    </location>
</feature>
<evidence type="ECO:0000313" key="5">
    <source>
        <dbReference type="EMBL" id="ACT52048.1"/>
    </source>
</evidence>
<dbReference type="eggNOG" id="COG2202">
    <property type="taxonomic scope" value="Bacteria"/>
</dbReference>
<dbReference type="CDD" id="cd00130">
    <property type="entry name" value="PAS"/>
    <property type="match status" value="3"/>
</dbReference>
<dbReference type="eggNOG" id="COG5001">
    <property type="taxonomic scope" value="Bacteria"/>
</dbReference>
<dbReference type="InterPro" id="IPR052155">
    <property type="entry name" value="Biofilm_reg_signaling"/>
</dbReference>
<dbReference type="PANTHER" id="PTHR44757:SF2">
    <property type="entry name" value="BIOFILM ARCHITECTURE MAINTENANCE PROTEIN MBAA"/>
    <property type="match status" value="1"/>
</dbReference>
<sequence>MSRLEIHTDAGDAVDIPAILSFALNKVTESIFLIDASSRIRYVNQECCRTLGYSQQDLLAMRVADIDPTVDQTVWRDHWQALTAEISLTFESRHLTRQGKLLPVEINANYFEYAGTAYNLALVRDISTRKNLQDQLEASEAKFRDLVEHAPDIFIRYDRECRRIFISQAYEEVYGIPLTQALGKKPTEVWGKAWMTPAEYERQLQEIMRSRKPGNIELQWVADDGQYVCKSLQIAPEFDANGDVVSVLSITRDISQRRAAENALRLRDEYQRALIDNFPFMVWLKDRQSHLLAANTAYAEWAQAASTRDVDGKTDFDLFPEEIAKAHIASDQVVLESGKPWHAVDQVKDQHGRQRWMEIYKSPVRVNDELKGIVGYARDVTEAKLNELEIVHREIELRTLIDNTPDAITRFDRDARRIFVNNRKLEKLGMERDAILGKKPSEYPGGTVFSQYEQKILDVVATGQPGFMEMTGTTPEGETWHSHIRIVPELDEQGQVQHILAVERDITELVAYRERVYYLAYYDSLTNLPNRTLFNDRISQVLMEAQWSKQKFGVMVLDLDHFKSINDSLGHLVGDELLCATADRLQMAIRTYDTVARMGGDEFAILLPDIRKPDDLATIANKIVQVIAQPFHIQGKELFISTSVGIATYPLDGEDQEALYKCADAAMYHAKSMGRSNYQFYSHDLGSKASEYIAIGTSLRQALRNNEFVLHFQPQMDLLTGKLLGAEALLRWHHPLHGLLPPDDFIGVAEESGLIVEIGEWVLENAFNAIVELNRLRDDKLTVAINLSARQFLYNDLLAAVSRLLEKTGCLPAWVKLEIRESLLLEENPDVMAVLNAFKAMGITIAIDDFCTGYSALSYLGQFPVRQVKIDRLFMQDVVQQQDRAELVNAIIRIAQALHLELVAEGVESASQLAFLREKGCTMAQGFFLGKPMLLEELKQLRPELLGIA</sequence>
<keyword evidence="6" id="KW-1185">Reference proteome</keyword>
<organism evidence="5 6">
    <name type="scientific">Methylovorus glucosotrophus (strain SIP3-4)</name>
    <dbReference type="NCBI Taxonomy" id="582744"/>
    <lineage>
        <taxon>Bacteria</taxon>
        <taxon>Pseudomonadati</taxon>
        <taxon>Pseudomonadota</taxon>
        <taxon>Betaproteobacteria</taxon>
        <taxon>Nitrosomonadales</taxon>
        <taxon>Methylophilaceae</taxon>
        <taxon>Methylovorus</taxon>
    </lineage>
</organism>
<dbReference type="InterPro" id="IPR043128">
    <property type="entry name" value="Rev_trsase/Diguanyl_cyclase"/>
</dbReference>
<dbReference type="Pfam" id="PF08448">
    <property type="entry name" value="PAS_4"/>
    <property type="match status" value="3"/>
</dbReference>
<dbReference type="Pfam" id="PF00990">
    <property type="entry name" value="GGDEF"/>
    <property type="match status" value="1"/>
</dbReference>
<dbReference type="InterPro" id="IPR000700">
    <property type="entry name" value="PAS-assoc_C"/>
</dbReference>
<protein>
    <submittedName>
        <fullName evidence="5">Diguanylate cyclase/phosphodiesterase with PAS/PAC sensor(S)</fullName>
    </submittedName>
</protein>
<dbReference type="SUPFAM" id="SSF141868">
    <property type="entry name" value="EAL domain-like"/>
    <property type="match status" value="1"/>
</dbReference>
<feature type="domain" description="PAS" evidence="1">
    <location>
        <begin position="393"/>
        <end position="438"/>
    </location>
</feature>
<dbReference type="AlphaFoldDB" id="C6XBS8"/>
<dbReference type="Gene3D" id="3.20.20.450">
    <property type="entry name" value="EAL domain"/>
    <property type="match status" value="1"/>
</dbReference>
<dbReference type="Gene3D" id="3.30.70.270">
    <property type="match status" value="1"/>
</dbReference>
<dbReference type="NCBIfam" id="TIGR00254">
    <property type="entry name" value="GGDEF"/>
    <property type="match status" value="1"/>
</dbReference>
<dbReference type="SMART" id="SM00086">
    <property type="entry name" value="PAC"/>
    <property type="match status" value="4"/>
</dbReference>
<dbReference type="STRING" id="582744.Msip34_2811"/>
<proteinExistence type="predicted"/>